<dbReference type="InterPro" id="IPR010095">
    <property type="entry name" value="Cas12f1-like_TNB"/>
</dbReference>
<evidence type="ECO:0000256" key="2">
    <source>
        <dbReference type="ARBA" id="ARBA00022578"/>
    </source>
</evidence>
<evidence type="ECO:0000256" key="6">
    <source>
        <dbReference type="ARBA" id="ARBA00023172"/>
    </source>
</evidence>
<keyword evidence="2" id="KW-0815">Transposition</keyword>
<protein>
    <submittedName>
        <fullName evidence="10">Transposase</fullName>
    </submittedName>
</protein>
<evidence type="ECO:0000259" key="7">
    <source>
        <dbReference type="Pfam" id="PF01385"/>
    </source>
</evidence>
<feature type="domain" description="Probable transposase IS891/IS1136/IS1341" evidence="7">
    <location>
        <begin position="184"/>
        <end position="284"/>
    </location>
</feature>
<evidence type="ECO:0000313" key="10">
    <source>
        <dbReference type="EMBL" id="MCG4529288.1"/>
    </source>
</evidence>
<dbReference type="NCBIfam" id="TIGR01766">
    <property type="entry name" value="IS200/IS605 family accessory protein TnpB-like domain"/>
    <property type="match status" value="1"/>
</dbReference>
<dbReference type="Pfam" id="PF12323">
    <property type="entry name" value="HTH_OrfB_IS605"/>
    <property type="match status" value="1"/>
</dbReference>
<keyword evidence="6" id="KW-0233">DNA recombination</keyword>
<dbReference type="EMBL" id="JAKNJB010000089">
    <property type="protein sequence ID" value="MCG4529288.1"/>
    <property type="molecule type" value="Genomic_DNA"/>
</dbReference>
<dbReference type="Pfam" id="PF07282">
    <property type="entry name" value="Cas12f1-like_TNB"/>
    <property type="match status" value="1"/>
</dbReference>
<comment type="similarity">
    <text evidence="1">In the C-terminal section; belongs to the transposase 35 family.</text>
</comment>
<dbReference type="Pfam" id="PF01385">
    <property type="entry name" value="OrfB_IS605"/>
    <property type="match status" value="1"/>
</dbReference>
<keyword evidence="4" id="KW-0862">Zinc</keyword>
<evidence type="ECO:0000259" key="8">
    <source>
        <dbReference type="Pfam" id="PF07282"/>
    </source>
</evidence>
<feature type="domain" description="Cas12f1-like TNB" evidence="8">
    <location>
        <begin position="296"/>
        <end position="363"/>
    </location>
</feature>
<comment type="caution">
    <text evidence="10">The sequence shown here is derived from an EMBL/GenBank/DDBJ whole genome shotgun (WGS) entry which is preliminary data.</text>
</comment>
<evidence type="ECO:0000259" key="9">
    <source>
        <dbReference type="Pfam" id="PF12323"/>
    </source>
</evidence>
<keyword evidence="3" id="KW-0479">Metal-binding</keyword>
<organism evidence="10 11">
    <name type="scientific">Intestinimonas massiliensis</name>
    <name type="common">ex Afouda et al. 2020</name>
    <dbReference type="NCBI Taxonomy" id="1673721"/>
    <lineage>
        <taxon>Bacteria</taxon>
        <taxon>Bacillati</taxon>
        <taxon>Bacillota</taxon>
        <taxon>Clostridia</taxon>
        <taxon>Eubacteriales</taxon>
        <taxon>Intestinimonas</taxon>
    </lineage>
</organism>
<dbReference type="InterPro" id="IPR021027">
    <property type="entry name" value="Transposase_put_HTH"/>
</dbReference>
<accession>A0ABS9MFB7</accession>
<dbReference type="NCBIfam" id="NF040570">
    <property type="entry name" value="guided_TnpB"/>
    <property type="match status" value="1"/>
</dbReference>
<evidence type="ECO:0000256" key="4">
    <source>
        <dbReference type="ARBA" id="ARBA00022833"/>
    </source>
</evidence>
<name>A0ABS9MFB7_9FIRM</name>
<dbReference type="Proteomes" id="UP001200313">
    <property type="component" value="Unassembled WGS sequence"/>
</dbReference>
<evidence type="ECO:0000313" key="11">
    <source>
        <dbReference type="Proteomes" id="UP001200313"/>
    </source>
</evidence>
<dbReference type="InterPro" id="IPR001959">
    <property type="entry name" value="Transposase"/>
</dbReference>
<dbReference type="RefSeq" id="WP_238075516.1">
    <property type="nucleotide sequence ID" value="NZ_JAKNJB010000089.1"/>
</dbReference>
<evidence type="ECO:0000256" key="3">
    <source>
        <dbReference type="ARBA" id="ARBA00022723"/>
    </source>
</evidence>
<evidence type="ECO:0000256" key="1">
    <source>
        <dbReference type="ARBA" id="ARBA00008761"/>
    </source>
</evidence>
<proteinExistence type="inferred from homology"/>
<evidence type="ECO:0000256" key="5">
    <source>
        <dbReference type="ARBA" id="ARBA00023125"/>
    </source>
</evidence>
<keyword evidence="5" id="KW-0238">DNA-binding</keyword>
<sequence>MKQQRAVKVELYPTDEQRILIHKTFGCVRAVWNDMLGDEQEFYAATDKHFIPTPAKYKKKRPYLSEVDSLALCNAQLALQKAFKRFFENHGHFGHPKFKTKKKAKKSYTTNCQYHVSGPTVYTAKDAIRLPKLGLVKAKLYRNTPDNWVLKSATISETKSGRIFCALLYEFDIPAPKEVLPTLENSIGLDYSSPLFYVDHENRSPDKPRWLRESEAKLAHEQRLLSHMKYGSKNYIRQLHKIEVLQEHIANQRKDFAHKESRRIANAYGSVCVEDLDLQAMAQSLNLGKSTNDNGFGMFREFLKYKLEEQGKHLIKVDKWYPSSKTCHYCGGYYKDLQLGEEAWTCPHCGKHILRNQNAGINIRREGIRQFYTERAAAVTFGEGHVVTFEESHVEPAAS</sequence>
<keyword evidence="11" id="KW-1185">Reference proteome</keyword>
<feature type="domain" description="Transposase putative helix-turn-helix" evidence="9">
    <location>
        <begin position="1"/>
        <end position="47"/>
    </location>
</feature>
<gene>
    <name evidence="10" type="ORF">L0P79_19930</name>
</gene>
<reference evidence="10 11" key="1">
    <citation type="submission" date="2022-01" db="EMBL/GenBank/DDBJ databases">
        <title>Collection of gut derived symbiotic bacterial strains cultured from healthy donors.</title>
        <authorList>
            <person name="Lin H."/>
            <person name="Kohout C."/>
            <person name="Waligurski E."/>
            <person name="Pamer E.G."/>
        </authorList>
    </citation>
    <scope>NUCLEOTIDE SEQUENCE [LARGE SCALE GENOMIC DNA]</scope>
    <source>
        <strain evidence="10 11">DFI.3.7</strain>
    </source>
</reference>